<accession>A0ABQ3H3J2</accession>
<dbReference type="InterPro" id="IPR037053">
    <property type="entry name" value="Phage_tail_collar_dom_sf"/>
</dbReference>
<feature type="domain" description="Phage tail collar" evidence="1">
    <location>
        <begin position="7"/>
        <end position="62"/>
    </location>
</feature>
<evidence type="ECO:0000313" key="3">
    <source>
        <dbReference type="Proteomes" id="UP000604737"/>
    </source>
</evidence>
<dbReference type="Gene3D" id="3.90.1340.10">
    <property type="entry name" value="Phage tail collar domain"/>
    <property type="match status" value="1"/>
</dbReference>
<proteinExistence type="predicted"/>
<reference evidence="3" key="1">
    <citation type="journal article" date="2019" name="Int. J. Syst. Evol. Microbiol.">
        <title>The Global Catalogue of Microorganisms (GCM) 10K type strain sequencing project: providing services to taxonomists for standard genome sequencing and annotation.</title>
        <authorList>
            <consortium name="The Broad Institute Genomics Platform"/>
            <consortium name="The Broad Institute Genome Sequencing Center for Infectious Disease"/>
            <person name="Wu L."/>
            <person name="Ma J."/>
        </authorList>
    </citation>
    <scope>NUCLEOTIDE SEQUENCE [LARGE SCALE GENOMIC DNA]</scope>
    <source>
        <strain evidence="3">KCTC 23701</strain>
    </source>
</reference>
<protein>
    <submittedName>
        <fullName evidence="2">Tail Collar domain-containing protein</fullName>
    </submittedName>
</protein>
<evidence type="ECO:0000259" key="1">
    <source>
        <dbReference type="Pfam" id="PF07484"/>
    </source>
</evidence>
<dbReference type="SUPFAM" id="SSF88874">
    <property type="entry name" value="Receptor-binding domain of short tail fibre protein gp12"/>
    <property type="match status" value="1"/>
</dbReference>
<organism evidence="2 3">
    <name type="scientific">Jeongeupia chitinilytica</name>
    <dbReference type="NCBI Taxonomy" id="1041641"/>
    <lineage>
        <taxon>Bacteria</taxon>
        <taxon>Pseudomonadati</taxon>
        <taxon>Pseudomonadota</taxon>
        <taxon>Betaproteobacteria</taxon>
        <taxon>Neisseriales</taxon>
        <taxon>Chitinibacteraceae</taxon>
        <taxon>Jeongeupia</taxon>
    </lineage>
</organism>
<gene>
    <name evidence="2" type="ORF">GCM10007350_26340</name>
</gene>
<dbReference type="EMBL" id="BMYO01000007">
    <property type="protein sequence ID" value="GHD65613.1"/>
    <property type="molecule type" value="Genomic_DNA"/>
</dbReference>
<dbReference type="RefSeq" id="WP_189461363.1">
    <property type="nucleotide sequence ID" value="NZ_BMYO01000007.1"/>
</dbReference>
<sequence>MSDQYIGEIRIFGCNYAPEGWAFCDGQILPISQNTALFTLLGTTYGGDGRTTFGLPDLRGLAVIGTVNNQSGVRLGTASVTVTTANMPSHTHTAYADIGRPASTTAAGRLPGRYFTPTNDTFIPADKAAPLTALAPQVVQAVGAGTAHENRQPYQAVNFCIALQGDFPPRP</sequence>
<dbReference type="Proteomes" id="UP000604737">
    <property type="component" value="Unassembled WGS sequence"/>
</dbReference>
<name>A0ABQ3H3J2_9NEIS</name>
<comment type="caution">
    <text evidence="2">The sequence shown here is derived from an EMBL/GenBank/DDBJ whole genome shotgun (WGS) entry which is preliminary data.</text>
</comment>
<dbReference type="InterPro" id="IPR011083">
    <property type="entry name" value="Phage_tail_collar_dom"/>
</dbReference>
<evidence type="ECO:0000313" key="2">
    <source>
        <dbReference type="EMBL" id="GHD65613.1"/>
    </source>
</evidence>
<dbReference type="Pfam" id="PF07484">
    <property type="entry name" value="Collar"/>
    <property type="match status" value="1"/>
</dbReference>
<keyword evidence="3" id="KW-1185">Reference proteome</keyword>